<dbReference type="InterPro" id="IPR021833">
    <property type="entry name" value="DUF3425"/>
</dbReference>
<dbReference type="GO" id="GO:0008270">
    <property type="term" value="F:zinc ion binding"/>
    <property type="evidence" value="ECO:0007669"/>
    <property type="project" value="InterPro"/>
</dbReference>
<dbReference type="PROSITE" id="PS50850">
    <property type="entry name" value="MFS"/>
    <property type="match status" value="1"/>
</dbReference>
<dbReference type="CDD" id="cd00067">
    <property type="entry name" value="GAL4"/>
    <property type="match status" value="1"/>
</dbReference>
<accession>A0A8H5RKN1</accession>
<keyword evidence="4 9" id="KW-0472">Membrane</keyword>
<feature type="transmembrane region" description="Helical" evidence="9">
    <location>
        <begin position="489"/>
        <end position="510"/>
    </location>
</feature>
<dbReference type="SUPFAM" id="SSF57701">
    <property type="entry name" value="Zn2/Cys6 DNA-binding domain"/>
    <property type="match status" value="1"/>
</dbReference>
<feature type="transmembrane region" description="Helical" evidence="9">
    <location>
        <begin position="280"/>
        <end position="299"/>
    </location>
</feature>
<feature type="transmembrane region" description="Helical" evidence="9">
    <location>
        <begin position="382"/>
        <end position="401"/>
    </location>
</feature>
<feature type="region of interest" description="Disordered" evidence="8">
    <location>
        <begin position="631"/>
        <end position="655"/>
    </location>
</feature>
<feature type="compositionally biased region" description="Polar residues" evidence="8">
    <location>
        <begin position="690"/>
        <end position="707"/>
    </location>
</feature>
<reference evidence="12 13" key="1">
    <citation type="submission" date="2020-05" db="EMBL/GenBank/DDBJ databases">
        <title>Identification and distribution of gene clusters putatively required for synthesis of sphingolipid metabolism inhibitors in phylogenetically diverse species of the filamentous fungus Fusarium.</title>
        <authorList>
            <person name="Kim H.-S."/>
            <person name="Busman M."/>
            <person name="Brown D.W."/>
            <person name="Divon H."/>
            <person name="Uhlig S."/>
            <person name="Proctor R.H."/>
        </authorList>
    </citation>
    <scope>NUCLEOTIDE SEQUENCE [LARGE SCALE GENOMIC DNA]</scope>
    <source>
        <strain evidence="12 13">NRRL 66243</strain>
    </source>
</reference>
<keyword evidence="6" id="KW-0539">Nucleus</keyword>
<comment type="subcellular location">
    <subcellularLocation>
        <location evidence="1">Membrane</location>
        <topology evidence="1">Multi-pass membrane protein</topology>
    </subcellularLocation>
</comment>
<evidence type="ECO:0000256" key="8">
    <source>
        <dbReference type="SAM" id="MobiDB-lite"/>
    </source>
</evidence>
<evidence type="ECO:0000256" key="4">
    <source>
        <dbReference type="ARBA" id="ARBA00023136"/>
    </source>
</evidence>
<gene>
    <name evidence="12" type="ORF">FTJAE_6520</name>
</gene>
<dbReference type="PROSITE" id="PS00463">
    <property type="entry name" value="ZN2_CY6_FUNGAL_1"/>
    <property type="match status" value="1"/>
</dbReference>
<dbReference type="AlphaFoldDB" id="A0A8H5RKN1"/>
<evidence type="ECO:0000256" key="9">
    <source>
        <dbReference type="SAM" id="Phobius"/>
    </source>
</evidence>
<feature type="transmembrane region" description="Helical" evidence="9">
    <location>
        <begin position="356"/>
        <end position="376"/>
    </location>
</feature>
<keyword evidence="5" id="KW-0325">Glycoprotein</keyword>
<proteinExistence type="predicted"/>
<evidence type="ECO:0000256" key="5">
    <source>
        <dbReference type="ARBA" id="ARBA00023180"/>
    </source>
</evidence>
<keyword evidence="3 9" id="KW-1133">Transmembrane helix</keyword>
<feature type="coiled-coil region" evidence="7">
    <location>
        <begin position="591"/>
        <end position="618"/>
    </location>
</feature>
<dbReference type="PANTHER" id="PTHR23501:SF198">
    <property type="entry name" value="AZOLE RESISTANCE PROTEIN 1-RELATED"/>
    <property type="match status" value="1"/>
</dbReference>
<evidence type="ECO:0000256" key="7">
    <source>
        <dbReference type="SAM" id="Coils"/>
    </source>
</evidence>
<dbReference type="EMBL" id="JAAQRI010000127">
    <property type="protein sequence ID" value="KAF5634993.1"/>
    <property type="molecule type" value="Genomic_DNA"/>
</dbReference>
<dbReference type="InterPro" id="IPR001138">
    <property type="entry name" value="Zn2Cys6_DnaBD"/>
</dbReference>
<dbReference type="GO" id="GO:0005886">
    <property type="term" value="C:plasma membrane"/>
    <property type="evidence" value="ECO:0007669"/>
    <property type="project" value="TreeGrafter"/>
</dbReference>
<dbReference type="GO" id="GO:0000981">
    <property type="term" value="F:DNA-binding transcription factor activity, RNA polymerase II-specific"/>
    <property type="evidence" value="ECO:0007669"/>
    <property type="project" value="InterPro"/>
</dbReference>
<evidence type="ECO:0000256" key="1">
    <source>
        <dbReference type="ARBA" id="ARBA00004141"/>
    </source>
</evidence>
<dbReference type="Pfam" id="PF00172">
    <property type="entry name" value="Zn_clus"/>
    <property type="match status" value="1"/>
</dbReference>
<feature type="region of interest" description="Disordered" evidence="8">
    <location>
        <begin position="667"/>
        <end position="709"/>
    </location>
</feature>
<keyword evidence="2 9" id="KW-0812">Transmembrane</keyword>
<dbReference type="Proteomes" id="UP000530670">
    <property type="component" value="Unassembled WGS sequence"/>
</dbReference>
<feature type="compositionally biased region" description="Basic and acidic residues" evidence="8">
    <location>
        <begin position="632"/>
        <end position="644"/>
    </location>
</feature>
<evidence type="ECO:0000313" key="13">
    <source>
        <dbReference type="Proteomes" id="UP000530670"/>
    </source>
</evidence>
<feature type="compositionally biased region" description="Acidic residues" evidence="8">
    <location>
        <begin position="33"/>
        <end position="43"/>
    </location>
</feature>
<evidence type="ECO:0000256" key="2">
    <source>
        <dbReference type="ARBA" id="ARBA00022692"/>
    </source>
</evidence>
<dbReference type="SUPFAM" id="SSF103473">
    <property type="entry name" value="MFS general substrate transporter"/>
    <property type="match status" value="1"/>
</dbReference>
<evidence type="ECO:0000256" key="3">
    <source>
        <dbReference type="ARBA" id="ARBA00022989"/>
    </source>
</evidence>
<feature type="transmembrane region" description="Helical" evidence="9">
    <location>
        <begin position="413"/>
        <end position="430"/>
    </location>
</feature>
<sequence>MASEVLTELPSVNPAAMEVNDATPQPRPTSTLEIEEPRDDEDNAVYPTGPKLWSTMASMAIACFLSGLDLTIVAVAVPSITDEFQTISDIGWYSAAYGMTLSAFVFFFGQIYTLFSIKAVFLIGIATFEIGSLICTLAPSSAIFILGRAVSGLGRGAINGGLFKLLRQCFPLSKQAITNSFFGSIQSVGLITAPTIGGALIDTFSWRACFGVNLPLGVMCLVLTAYGVHEQPPRIDAPVLTLKEKVKKVDFFGTLLAVPAITFLLMALQWGGTKFGWGTWQIIVPLVVCALLFVAFGYLQYRQGDSALLSPRILKQRSIIAGMWYGACCEGVLAVTEYYMSIYFQGVRGYSPTKAGLLALPMVGGLAIAFIISGVGTTWIGYYYPFMLATSVLTPIASGLLTTLDLEEQIAKAVGLLTFLGLAVGLGLQGPQVALQAVLPIEDDRLSKEIQDAAPGTNTTHIQEAGLSKLRESIGPERLKSVLSGYENAVVQTLYIPLALALLSIIGAVAMERKSIKKKRPIRAAPVKKGATPLGPLTERAVSKRSAIIKSACLECRKRKAKCNGQKPVCISCSKNDRECVYDSDIRELRVRGLQQANQKLQDELAAAKLLMRQMANGSAQLRGAVSELLEDEKQPSEISELLKSDSTANLRTDEVDDSRLSSILNDPILDEVDNGTSPSFPADGFESFSADSSSMKQESSPDNSGTFGYAESTLADFTTVNSPALEGDAELRDREHTIHLNYENNFGNLALSNSIRANGYPRHIQDAQIRNIFVPSWAATTLNTELDPGEMSNAFGDIYQKATSLLEKGEPANRVIGDYPNIAALYDQDQFDRSCLLSQWAARMVHSVKCQGYDFTCFASMNVFWYMMRWMIDPSPETYAAMPEWIRPTTNQLFTPHISMADFVLWPAFRDLVVQFPQLQERMAWLADMSMYIRCEWPYALEGALKQDPINGTVDLVDLAKEHIWNLGCCWSTPPCLRQGNFIRASNKMMMAPISSNSLARGQASMPIRGVSFGTNQPPDAIRQLIRRWLTDKEADNILSRFQEACIPNRQVFWSGMLREQAQQWADAHEFQTLTTALGPLLYRSDPSPQTQAPARYIHGASIIFAWFVSQGDLVTVLSHPPPLFFHPSGQTFYQLYEEPIIKGTMGNRAVGRIDIAHPFIEAAIDFIYQIWPYDNSSLWKKTFGNLDIELPWRQTKTLKPTVQVKYI</sequence>
<feature type="transmembrane region" description="Helical" evidence="9">
    <location>
        <begin position="120"/>
        <end position="146"/>
    </location>
</feature>
<evidence type="ECO:0000256" key="6">
    <source>
        <dbReference type="ARBA" id="ARBA00023242"/>
    </source>
</evidence>
<comment type="caution">
    <text evidence="12">The sequence shown here is derived from an EMBL/GenBank/DDBJ whole genome shotgun (WGS) entry which is preliminary data.</text>
</comment>
<feature type="domain" description="Major facilitator superfamily (MFS) profile" evidence="11">
    <location>
        <begin position="55"/>
        <end position="516"/>
    </location>
</feature>
<dbReference type="InterPro" id="IPR011701">
    <property type="entry name" value="MFS"/>
</dbReference>
<dbReference type="OrthoDB" id="2985014at2759"/>
<evidence type="ECO:0000259" key="10">
    <source>
        <dbReference type="PROSITE" id="PS50048"/>
    </source>
</evidence>
<keyword evidence="13" id="KW-1185">Reference proteome</keyword>
<feature type="transmembrane region" description="Helical" evidence="9">
    <location>
        <begin position="59"/>
        <end position="78"/>
    </location>
</feature>
<dbReference type="Pfam" id="PF11905">
    <property type="entry name" value="DUF3425"/>
    <property type="match status" value="1"/>
</dbReference>
<evidence type="ECO:0000259" key="11">
    <source>
        <dbReference type="PROSITE" id="PS50850"/>
    </source>
</evidence>
<dbReference type="Pfam" id="PF07690">
    <property type="entry name" value="MFS_1"/>
    <property type="match status" value="1"/>
</dbReference>
<organism evidence="12 13">
    <name type="scientific">Fusarium tjaetaba</name>
    <dbReference type="NCBI Taxonomy" id="1567544"/>
    <lineage>
        <taxon>Eukaryota</taxon>
        <taxon>Fungi</taxon>
        <taxon>Dikarya</taxon>
        <taxon>Ascomycota</taxon>
        <taxon>Pezizomycotina</taxon>
        <taxon>Sordariomycetes</taxon>
        <taxon>Hypocreomycetidae</taxon>
        <taxon>Hypocreales</taxon>
        <taxon>Nectriaceae</taxon>
        <taxon>Fusarium</taxon>
        <taxon>Fusarium fujikuroi species complex</taxon>
    </lineage>
</organism>
<feature type="region of interest" description="Disordered" evidence="8">
    <location>
        <begin position="1"/>
        <end position="45"/>
    </location>
</feature>
<dbReference type="InterPro" id="IPR020846">
    <property type="entry name" value="MFS_dom"/>
</dbReference>
<feature type="transmembrane region" description="Helical" evidence="9">
    <location>
        <begin position="319"/>
        <end position="344"/>
    </location>
</feature>
<dbReference type="PANTHER" id="PTHR23501">
    <property type="entry name" value="MAJOR FACILITATOR SUPERFAMILY"/>
    <property type="match status" value="1"/>
</dbReference>
<dbReference type="SMART" id="SM00066">
    <property type="entry name" value="GAL4"/>
    <property type="match status" value="1"/>
</dbReference>
<dbReference type="GeneID" id="59305411"/>
<dbReference type="PROSITE" id="PS50048">
    <property type="entry name" value="ZN2_CY6_FUNGAL_2"/>
    <property type="match status" value="1"/>
</dbReference>
<dbReference type="Gene3D" id="1.20.1250.20">
    <property type="entry name" value="MFS general substrate transporter like domains"/>
    <property type="match status" value="1"/>
</dbReference>
<dbReference type="InterPro" id="IPR036259">
    <property type="entry name" value="MFS_trans_sf"/>
</dbReference>
<dbReference type="InterPro" id="IPR036864">
    <property type="entry name" value="Zn2-C6_fun-type_DNA-bd_sf"/>
</dbReference>
<feature type="transmembrane region" description="Helical" evidence="9">
    <location>
        <begin position="90"/>
        <end position="108"/>
    </location>
</feature>
<dbReference type="Gene3D" id="4.10.240.10">
    <property type="entry name" value="Zn(2)-C6 fungal-type DNA-binding domain"/>
    <property type="match status" value="1"/>
</dbReference>
<dbReference type="RefSeq" id="XP_037206373.1">
    <property type="nucleotide sequence ID" value="XM_037353141.1"/>
</dbReference>
<dbReference type="GO" id="GO:0022857">
    <property type="term" value="F:transmembrane transporter activity"/>
    <property type="evidence" value="ECO:0007669"/>
    <property type="project" value="InterPro"/>
</dbReference>
<protein>
    <submittedName>
        <fullName evidence="12">Hc-toxin efflux carrier toxa</fullName>
    </submittedName>
</protein>
<feature type="domain" description="Zn(2)-C6 fungal-type" evidence="10">
    <location>
        <begin position="552"/>
        <end position="582"/>
    </location>
</feature>
<keyword evidence="7" id="KW-0175">Coiled coil</keyword>
<dbReference type="CDD" id="cd17502">
    <property type="entry name" value="MFS_Azr1_MDR_like"/>
    <property type="match status" value="1"/>
</dbReference>
<evidence type="ECO:0000313" key="12">
    <source>
        <dbReference type="EMBL" id="KAF5634993.1"/>
    </source>
</evidence>
<feature type="transmembrane region" description="Helical" evidence="9">
    <location>
        <begin position="249"/>
        <end position="268"/>
    </location>
</feature>
<name>A0A8H5RKN1_9HYPO</name>